<dbReference type="FunFam" id="1.10.287.310:FF:000001">
    <property type="entry name" value="50S ribosomal protein L29"/>
    <property type="match status" value="1"/>
</dbReference>
<dbReference type="InterPro" id="IPR001854">
    <property type="entry name" value="Ribosomal_uL29"/>
</dbReference>
<dbReference type="PANTHER" id="PTHR10916:SF0">
    <property type="entry name" value="LARGE RIBOSOMAL SUBUNIT PROTEIN UL29C"/>
    <property type="match status" value="1"/>
</dbReference>
<proteinExistence type="inferred from homology"/>
<organism evidence="6 7">
    <name type="scientific">candidate division WOR_3 bacterium SM1_77</name>
    <dbReference type="NCBI Taxonomy" id="1703778"/>
    <lineage>
        <taxon>Bacteria</taxon>
        <taxon>Bacteria division WOR-3</taxon>
    </lineage>
</organism>
<dbReference type="InterPro" id="IPR018254">
    <property type="entry name" value="Ribosomal_uL29_CS"/>
</dbReference>
<sequence>MKVFELREKTREELRDVLNGLHRDLFNLRLRRGAQELPNPLRLRSLRREIARIQTILREDELGIKKLLEPKKIAPKAKKGDKRA</sequence>
<evidence type="ECO:0000256" key="1">
    <source>
        <dbReference type="ARBA" id="ARBA00009254"/>
    </source>
</evidence>
<comment type="caution">
    <text evidence="6">The sequence shown here is derived from an EMBL/GenBank/DDBJ whole genome shotgun (WGS) entry which is preliminary data.</text>
</comment>
<reference evidence="6 7" key="1">
    <citation type="journal article" date="2015" name="Microbiome">
        <title>Genomic resolution of linkages in carbon, nitrogen, and sulfur cycling among widespread estuary sediment bacteria.</title>
        <authorList>
            <person name="Baker B.J."/>
            <person name="Lazar C.S."/>
            <person name="Teske A.P."/>
            <person name="Dick G.J."/>
        </authorList>
    </citation>
    <scope>NUCLEOTIDE SEQUENCE [LARGE SCALE GENOMIC DNA]</scope>
    <source>
        <strain evidence="6">SM1_77</strain>
    </source>
</reference>
<dbReference type="SUPFAM" id="SSF46561">
    <property type="entry name" value="Ribosomal protein L29 (L29p)"/>
    <property type="match status" value="1"/>
</dbReference>
<dbReference type="GO" id="GO:0022625">
    <property type="term" value="C:cytosolic large ribosomal subunit"/>
    <property type="evidence" value="ECO:0007669"/>
    <property type="project" value="TreeGrafter"/>
</dbReference>
<dbReference type="InterPro" id="IPR036049">
    <property type="entry name" value="Ribosomal_uL29_sf"/>
</dbReference>
<dbReference type="InterPro" id="IPR050063">
    <property type="entry name" value="Ribosomal_protein_uL29"/>
</dbReference>
<dbReference type="Gene3D" id="1.10.287.310">
    <property type="match status" value="1"/>
</dbReference>
<keyword evidence="3 5" id="KW-0687">Ribonucleoprotein</keyword>
<keyword evidence="2 5" id="KW-0689">Ribosomal protein</keyword>
<name>A0A0S8K136_UNCW3</name>
<dbReference type="EMBL" id="LJVE01000044">
    <property type="protein sequence ID" value="KPL14574.1"/>
    <property type="molecule type" value="Genomic_DNA"/>
</dbReference>
<dbReference type="GO" id="GO:0006412">
    <property type="term" value="P:translation"/>
    <property type="evidence" value="ECO:0007669"/>
    <property type="project" value="UniProtKB-UniRule"/>
</dbReference>
<dbReference type="PROSITE" id="PS00579">
    <property type="entry name" value="RIBOSOMAL_L29"/>
    <property type="match status" value="1"/>
</dbReference>
<dbReference type="CDD" id="cd00427">
    <property type="entry name" value="Ribosomal_L29_HIP"/>
    <property type="match status" value="1"/>
</dbReference>
<comment type="similarity">
    <text evidence="1 5">Belongs to the universal ribosomal protein uL29 family.</text>
</comment>
<evidence type="ECO:0000313" key="6">
    <source>
        <dbReference type="EMBL" id="KPL14574.1"/>
    </source>
</evidence>
<evidence type="ECO:0000313" key="7">
    <source>
        <dbReference type="Proteomes" id="UP000050975"/>
    </source>
</evidence>
<dbReference type="Pfam" id="PF00831">
    <property type="entry name" value="Ribosomal_L29"/>
    <property type="match status" value="1"/>
</dbReference>
<protein>
    <recommendedName>
        <fullName evidence="4 5">Large ribosomal subunit protein uL29</fullName>
    </recommendedName>
</protein>
<dbReference type="GO" id="GO:0003735">
    <property type="term" value="F:structural constituent of ribosome"/>
    <property type="evidence" value="ECO:0007669"/>
    <property type="project" value="InterPro"/>
</dbReference>
<accession>A0A0S8K136</accession>
<dbReference type="NCBIfam" id="TIGR00012">
    <property type="entry name" value="L29"/>
    <property type="match status" value="1"/>
</dbReference>
<evidence type="ECO:0000256" key="3">
    <source>
        <dbReference type="ARBA" id="ARBA00023274"/>
    </source>
</evidence>
<evidence type="ECO:0000256" key="4">
    <source>
        <dbReference type="ARBA" id="ARBA00035204"/>
    </source>
</evidence>
<evidence type="ECO:0000256" key="5">
    <source>
        <dbReference type="HAMAP-Rule" id="MF_00374"/>
    </source>
</evidence>
<dbReference type="PANTHER" id="PTHR10916">
    <property type="entry name" value="60S RIBOSOMAL PROTEIN L35/50S RIBOSOMAL PROTEIN L29"/>
    <property type="match status" value="1"/>
</dbReference>
<dbReference type="Proteomes" id="UP000050975">
    <property type="component" value="Unassembled WGS sequence"/>
</dbReference>
<gene>
    <name evidence="5" type="primary">rpmC</name>
    <name evidence="6" type="ORF">AMJ74_03100</name>
</gene>
<evidence type="ECO:0000256" key="2">
    <source>
        <dbReference type="ARBA" id="ARBA00022980"/>
    </source>
</evidence>
<dbReference type="AlphaFoldDB" id="A0A0S8K136"/>
<dbReference type="HAMAP" id="MF_00374">
    <property type="entry name" value="Ribosomal_uL29"/>
    <property type="match status" value="1"/>
</dbReference>